<sequence length="277" mass="31691">MFYHHGRPDINAAFMREEAQGKETIVAGFYHEGYEEPLLMLMKRRAVHSGLVVKVADSISGFEGTTSRKSKLGRDSTNGINTIFEAEQQPHSATKSWKRKRKSLVPGKLTLPQSKLGQDSTTDINTNFGSEQQPQPASKAWKRKRRTLVLKPIWILILANLQSLRYIGRYSYVYTFLLCLLRNVFAVCDIYCDCIWDWSMFFLKCWHRHVYGYSLTAAKPGTGMVIAVKRLNQEGFQAFFLERTLEGCSWCYKGACFASQCKENEFWLPGGATWLAL</sequence>
<dbReference type="Proteomes" id="UP000796880">
    <property type="component" value="Unassembled WGS sequence"/>
</dbReference>
<dbReference type="AlphaFoldDB" id="A0A8K0HNZ5"/>
<reference evidence="1" key="1">
    <citation type="submission" date="2020-03" db="EMBL/GenBank/DDBJ databases">
        <title>A high-quality chromosome-level genome assembly of a woody plant with both climbing and erect habits, Rhamnella rubrinervis.</title>
        <authorList>
            <person name="Lu Z."/>
            <person name="Yang Y."/>
            <person name="Zhu X."/>
            <person name="Sun Y."/>
        </authorList>
    </citation>
    <scope>NUCLEOTIDE SEQUENCE</scope>
    <source>
        <strain evidence="1">BYM</strain>
        <tissue evidence="1">Leaf</tissue>
    </source>
</reference>
<dbReference type="EMBL" id="VOIH02000001">
    <property type="protein sequence ID" value="KAF3455965.1"/>
    <property type="molecule type" value="Genomic_DNA"/>
</dbReference>
<keyword evidence="2" id="KW-1185">Reference proteome</keyword>
<proteinExistence type="predicted"/>
<organism evidence="1 2">
    <name type="scientific">Rhamnella rubrinervis</name>
    <dbReference type="NCBI Taxonomy" id="2594499"/>
    <lineage>
        <taxon>Eukaryota</taxon>
        <taxon>Viridiplantae</taxon>
        <taxon>Streptophyta</taxon>
        <taxon>Embryophyta</taxon>
        <taxon>Tracheophyta</taxon>
        <taxon>Spermatophyta</taxon>
        <taxon>Magnoliopsida</taxon>
        <taxon>eudicotyledons</taxon>
        <taxon>Gunneridae</taxon>
        <taxon>Pentapetalae</taxon>
        <taxon>rosids</taxon>
        <taxon>fabids</taxon>
        <taxon>Rosales</taxon>
        <taxon>Rhamnaceae</taxon>
        <taxon>rhamnoid group</taxon>
        <taxon>Rhamneae</taxon>
        <taxon>Rhamnella</taxon>
    </lineage>
</organism>
<name>A0A8K0HNZ5_9ROSA</name>
<evidence type="ECO:0000313" key="1">
    <source>
        <dbReference type="EMBL" id="KAF3455965.1"/>
    </source>
</evidence>
<evidence type="ECO:0000313" key="2">
    <source>
        <dbReference type="Proteomes" id="UP000796880"/>
    </source>
</evidence>
<comment type="caution">
    <text evidence="1">The sequence shown here is derived from an EMBL/GenBank/DDBJ whole genome shotgun (WGS) entry which is preliminary data.</text>
</comment>
<gene>
    <name evidence="1" type="ORF">FNV43_RR00608</name>
</gene>
<protein>
    <submittedName>
        <fullName evidence="1">Uncharacterized protein</fullName>
    </submittedName>
</protein>
<accession>A0A8K0HNZ5</accession>